<keyword evidence="1" id="KW-0472">Membrane</keyword>
<proteinExistence type="predicted"/>
<dbReference type="RefSeq" id="WP_211533427.1">
    <property type="nucleotide sequence ID" value="NZ_CP058560.1"/>
</dbReference>
<dbReference type="OrthoDB" id="68746at2157"/>
<evidence type="ECO:0000313" key="3">
    <source>
        <dbReference type="Proteomes" id="UP000681041"/>
    </source>
</evidence>
<dbReference type="GeneID" id="64819345"/>
<dbReference type="KEGG" id="meme:HYG87_01235"/>
<sequence length="709" mass="79214">MDDKGLIFTTDAVLALAIFMVFSAAFISYYMVPGFAGQDQQSLDAIAADALRVMQLDGTLTTASTYYAQGETAKGDQLLRESLDYLIPSNTGYKLTLGSNPAVEDNRGLLLANDVTSRVEVVSAPQEGWMGRAWYKLEKAEFEDQQVNVTTTLWNFHNWLTNFDPWGNSGGLYSYPYWGRGSSIQNIPFSVPQGSTITGAYFLIGSSADNNLSSYGANTVINGNNYLANPNQFNFLNYRPGTNTRMYNYRGIINPAHLSTGINNYYVNFRDISYSNRNRYNLPWFSIIGNYTTTFKVPKGIINDRFNFTDAAGLAVPNPQDLSGNGIANEYGRIYDLNTGNVSSFTTRRVMNWPTFVSNRNELDNFDDGTPFVITNFPTSVVSGTRAGSAVSVIQEFDLPRSGVSPPIRIMDATVNMNIYGGTDNAMVEVWDGSQWRTIFCSFNFDGVDYSARGDGYGNIPGIIYIPPEYLREGNNRIRITIWDHVPSTDYDFVGLVDCYTSVSYTKLPILWENFPFSSYQANSNDYTQEVNPQVNIREGAKEAYLFVGSGMDTRSLQVQIRRGGTWVDLFPTNTTIPYYINLASLDAAGPKVFTTGNAGNYTLIPGNYRIRVRVRGPSNYWESGDWDGNAEIYSGTRVSILYPEFLENMWTVGYSSNADVAQQLARQKLEQALIESGIPIDQSLLRTEALYTGDLPNNIPVRLDLWRQ</sequence>
<dbReference type="Proteomes" id="UP000681041">
    <property type="component" value="Chromosome"/>
</dbReference>
<keyword evidence="1" id="KW-0812">Transmembrane</keyword>
<gene>
    <name evidence="2" type="ORF">HYG87_01235</name>
</gene>
<name>A0A8T8K5S0_9EURY</name>
<protein>
    <submittedName>
        <fullName evidence="2">Uncharacterized protein</fullName>
    </submittedName>
</protein>
<reference evidence="2" key="1">
    <citation type="submission" date="2020-07" db="EMBL/GenBank/DDBJ databases">
        <title>Methanobacterium. sp. MethCan genome.</title>
        <authorList>
            <person name="Postec A."/>
            <person name="Quemeneur M."/>
        </authorList>
    </citation>
    <scope>NUCLEOTIDE SEQUENCE</scope>
    <source>
        <strain evidence="2">MethCAN</strain>
    </source>
</reference>
<feature type="transmembrane region" description="Helical" evidence="1">
    <location>
        <begin position="12"/>
        <end position="32"/>
    </location>
</feature>
<dbReference type="EMBL" id="CP058560">
    <property type="protein sequence ID" value="QUH22483.1"/>
    <property type="molecule type" value="Genomic_DNA"/>
</dbReference>
<dbReference type="AlphaFoldDB" id="A0A8T8K5S0"/>
<keyword evidence="3" id="KW-1185">Reference proteome</keyword>
<evidence type="ECO:0000313" key="2">
    <source>
        <dbReference type="EMBL" id="QUH22483.1"/>
    </source>
</evidence>
<organism evidence="2 3">
    <name type="scientific">Methanobacterium alkalithermotolerans</name>
    <dbReference type="NCBI Taxonomy" id="2731220"/>
    <lineage>
        <taxon>Archaea</taxon>
        <taxon>Methanobacteriati</taxon>
        <taxon>Methanobacteriota</taxon>
        <taxon>Methanomada group</taxon>
        <taxon>Methanobacteria</taxon>
        <taxon>Methanobacteriales</taxon>
        <taxon>Methanobacteriaceae</taxon>
        <taxon>Methanobacterium</taxon>
    </lineage>
</organism>
<keyword evidence="1" id="KW-1133">Transmembrane helix</keyword>
<evidence type="ECO:0000256" key="1">
    <source>
        <dbReference type="SAM" id="Phobius"/>
    </source>
</evidence>
<accession>A0A8T8K5S0</accession>